<dbReference type="SUPFAM" id="SSF50969">
    <property type="entry name" value="YVTN repeat-like/Quinoprotein amine dehydrogenase"/>
    <property type="match status" value="1"/>
</dbReference>
<keyword evidence="3" id="KW-1185">Reference proteome</keyword>
<comment type="caution">
    <text evidence="2">The sequence shown here is derived from an EMBL/GenBank/DDBJ whole genome shotgun (WGS) entry which is preliminary data.</text>
</comment>
<keyword evidence="1" id="KW-0732">Signal</keyword>
<dbReference type="InterPro" id="IPR015943">
    <property type="entry name" value="WD40/YVTN_repeat-like_dom_sf"/>
</dbReference>
<feature type="signal peptide" evidence="1">
    <location>
        <begin position="1"/>
        <end position="22"/>
    </location>
</feature>
<dbReference type="Proteomes" id="UP000557566">
    <property type="component" value="Unassembled WGS sequence"/>
</dbReference>
<dbReference type="AlphaFoldDB" id="A0A8H4PTD6"/>
<proteinExistence type="predicted"/>
<evidence type="ECO:0000313" key="3">
    <source>
        <dbReference type="Proteomes" id="UP000557566"/>
    </source>
</evidence>
<dbReference type="EMBL" id="JAAVMX010000003">
    <property type="protein sequence ID" value="KAF4510114.1"/>
    <property type="molecule type" value="Genomic_DNA"/>
</dbReference>
<dbReference type="InterPro" id="IPR011044">
    <property type="entry name" value="Quino_amine_DH_bsu"/>
</dbReference>
<dbReference type="Gene3D" id="2.130.10.10">
    <property type="entry name" value="YVTN repeat-like/Quinoprotein amine dehydrogenase"/>
    <property type="match status" value="1"/>
</dbReference>
<gene>
    <name evidence="2" type="ORF">G6O67_002030</name>
</gene>
<dbReference type="OrthoDB" id="10006285at2759"/>
<protein>
    <recommendedName>
        <fullName evidence="4">3-carboxymuconate cyclase</fullName>
    </recommendedName>
</protein>
<sequence>MPCSPIASALLTVLALSLGASATPRGNAGSAVGKAVYFMTNDGENAVVAVPIRADGKLSGGTQTSTGGRGSVSIDGAMNAPAAKDGLVSQSSLSIAGNHLFAVNAGSNTVSMFAIDAKNPSRLALVGKPAAVPGEFANTVAASAKNAMVCVGTTGAKAGISCANFDARAGIGNMDRLRELDIEQSTPPVGPTNTLSQVFWSNDGTMLFATVKGDPDKNKTGFLSTFATQQSAGNGATRLSGQDARSSPKGTAVLFGSLPIPKTSNIFATDASFGGSILSVGRKGQASLAAAQPIDGQKATCWVTISAVRNTAFVTDVGTPKLVEMSLDDASIVGTADLSSTGATGMIDLEAAGNFVYVLAPGDGKTKTQVLVVRAGGGQRVEAIQQFDAGVLGAGARSQGMVVLG</sequence>
<feature type="chain" id="PRO_5033986294" description="3-carboxymuconate cyclase" evidence="1">
    <location>
        <begin position="23"/>
        <end position="405"/>
    </location>
</feature>
<evidence type="ECO:0000313" key="2">
    <source>
        <dbReference type="EMBL" id="KAF4510114.1"/>
    </source>
</evidence>
<accession>A0A8H4PTD6</accession>
<reference evidence="2 3" key="1">
    <citation type="journal article" date="2020" name="Genome Biol. Evol.">
        <title>A new high-quality draft genome assembly of the Chinese cordyceps Ophiocordyceps sinensis.</title>
        <authorList>
            <person name="Shu R."/>
            <person name="Zhang J."/>
            <person name="Meng Q."/>
            <person name="Zhang H."/>
            <person name="Zhou G."/>
            <person name="Li M."/>
            <person name="Wu P."/>
            <person name="Zhao Y."/>
            <person name="Chen C."/>
            <person name="Qin Q."/>
        </authorList>
    </citation>
    <scope>NUCLEOTIDE SEQUENCE [LARGE SCALE GENOMIC DNA]</scope>
    <source>
        <strain evidence="2 3">IOZ07</strain>
    </source>
</reference>
<organism evidence="2 3">
    <name type="scientific">Ophiocordyceps sinensis</name>
    <dbReference type="NCBI Taxonomy" id="72228"/>
    <lineage>
        <taxon>Eukaryota</taxon>
        <taxon>Fungi</taxon>
        <taxon>Dikarya</taxon>
        <taxon>Ascomycota</taxon>
        <taxon>Pezizomycotina</taxon>
        <taxon>Sordariomycetes</taxon>
        <taxon>Hypocreomycetidae</taxon>
        <taxon>Hypocreales</taxon>
        <taxon>Ophiocordycipitaceae</taxon>
        <taxon>Ophiocordyceps</taxon>
    </lineage>
</organism>
<evidence type="ECO:0008006" key="4">
    <source>
        <dbReference type="Google" id="ProtNLM"/>
    </source>
</evidence>
<name>A0A8H4PTD6_9HYPO</name>
<evidence type="ECO:0000256" key="1">
    <source>
        <dbReference type="SAM" id="SignalP"/>
    </source>
</evidence>